<name>A0A5C8HR49_9MICO</name>
<evidence type="ECO:0000313" key="1">
    <source>
        <dbReference type="EMBL" id="TXK06606.1"/>
    </source>
</evidence>
<reference evidence="1 2" key="1">
    <citation type="submission" date="2019-08" db="EMBL/GenBank/DDBJ databases">
        <authorList>
            <person name="Dong K."/>
        </authorList>
    </citation>
    <scope>NUCLEOTIDE SEQUENCE [LARGE SCALE GENOMIC DNA]</scope>
    <source>
        <strain evidence="1 2">M4-8</strain>
    </source>
</reference>
<proteinExistence type="predicted"/>
<evidence type="ECO:0000313" key="2">
    <source>
        <dbReference type="Proteomes" id="UP000321196"/>
    </source>
</evidence>
<dbReference type="OrthoDB" id="7991726at2"/>
<keyword evidence="2" id="KW-1185">Reference proteome</keyword>
<dbReference type="AlphaFoldDB" id="A0A5C8HR49"/>
<dbReference type="Proteomes" id="UP000321196">
    <property type="component" value="Unassembled WGS sequence"/>
</dbReference>
<gene>
    <name evidence="1" type="ORF">FVP60_06590</name>
</gene>
<sequence>MSATDWTAHPRQGLGRLEFGMTAQQVQALAEVYGAALSQTVERIPDATLLETLAMFGDAMSAAEKAELMAVYAELAPAGDAVSEVRDSGLVLGYEADALSQISVPATMPLLLDEHDLFSVSAMDALMLLERLNDAPGRYASDEAAFDNLAISVTGFCEVSDGAVRALTAADEAFGQRTVTLRAVAYQPENEAGRFITHRLLS</sequence>
<dbReference type="RefSeq" id="WP_147825410.1">
    <property type="nucleotide sequence ID" value="NZ_BAAARG010000001.1"/>
</dbReference>
<comment type="caution">
    <text evidence="1">The sequence shown here is derived from an EMBL/GenBank/DDBJ whole genome shotgun (WGS) entry which is preliminary data.</text>
</comment>
<organism evidence="1 2">
    <name type="scientific">Microbacterium mitrae</name>
    <dbReference type="NCBI Taxonomy" id="664640"/>
    <lineage>
        <taxon>Bacteria</taxon>
        <taxon>Bacillati</taxon>
        <taxon>Actinomycetota</taxon>
        <taxon>Actinomycetes</taxon>
        <taxon>Micrococcales</taxon>
        <taxon>Microbacteriaceae</taxon>
        <taxon>Microbacterium</taxon>
    </lineage>
</organism>
<dbReference type="EMBL" id="VRSW01000001">
    <property type="protein sequence ID" value="TXK06606.1"/>
    <property type="molecule type" value="Genomic_DNA"/>
</dbReference>
<protein>
    <submittedName>
        <fullName evidence="1">Uncharacterized protein</fullName>
    </submittedName>
</protein>
<accession>A0A5C8HR49</accession>